<name>R8BT99_PHAM7</name>
<dbReference type="InterPro" id="IPR036188">
    <property type="entry name" value="FAD/NAD-bd_sf"/>
</dbReference>
<sequence>MPLKVLIAGAGIGGPALAFWLSRIGCTTTVIERSPNLRATGQQVDFLGQGLPVARMMGIENDLRAVAVKEPGMRFIDYKGQSKAYFPASDGISATTDLEVMRGDVVNILYRLTKDLDSVNYVFGNHIIGLSQDETKVHVTFANGTTENYDMVVGADGINSPTRKMMLGPSFPDHRFDLGVHMAYFTAPAQKGDPRDWTVCHVPGGKAIMTRKDKEENIRVYLATRGGCESLDAAKTLADRKAAWAQKFKGTVGAQADRFMRDLQESPEADDLFDQHLTQIRLPEGAWSKGRIVLLGDAAHCPAPVGRGGGTTSALIGAYLLTGELFKQLKENGHNPKAVDVERAAKEYERILRPSVWEKQNIGTTRISAFFPQSSLGISIIHTMGWLVAKWPFGMPSRGEESSKLLYPDYFGLESAIERDQAHNAIH</sequence>
<dbReference type="eggNOG" id="ENOG502RXAX">
    <property type="taxonomic scope" value="Eukaryota"/>
</dbReference>
<dbReference type="InterPro" id="IPR051704">
    <property type="entry name" value="FAD_aromatic-hydroxylase"/>
</dbReference>
<evidence type="ECO:0000259" key="4">
    <source>
        <dbReference type="Pfam" id="PF01494"/>
    </source>
</evidence>
<dbReference type="PRINTS" id="PR00420">
    <property type="entry name" value="RNGMNOXGNASE"/>
</dbReference>
<dbReference type="HOGENOM" id="CLU_009665_1_1_1"/>
<evidence type="ECO:0000256" key="2">
    <source>
        <dbReference type="ARBA" id="ARBA00022827"/>
    </source>
</evidence>
<dbReference type="SUPFAM" id="SSF51905">
    <property type="entry name" value="FAD/NAD(P)-binding domain"/>
    <property type="match status" value="1"/>
</dbReference>
<dbReference type="Proteomes" id="UP000014074">
    <property type="component" value="Unassembled WGS sequence"/>
</dbReference>
<dbReference type="GeneID" id="19322200"/>
<proteinExistence type="predicted"/>
<dbReference type="InterPro" id="IPR002938">
    <property type="entry name" value="FAD-bd"/>
</dbReference>
<feature type="domain" description="FAD-binding" evidence="4">
    <location>
        <begin position="4"/>
        <end position="333"/>
    </location>
</feature>
<protein>
    <submittedName>
        <fullName evidence="5">Putative 2-polyprenyl-6-methoxyphenol hydroxylase protein</fullName>
    </submittedName>
</protein>
<dbReference type="GO" id="GO:0016491">
    <property type="term" value="F:oxidoreductase activity"/>
    <property type="evidence" value="ECO:0007669"/>
    <property type="project" value="UniProtKB-KW"/>
</dbReference>
<evidence type="ECO:0000313" key="6">
    <source>
        <dbReference type="Proteomes" id="UP000014074"/>
    </source>
</evidence>
<organism evidence="5 6">
    <name type="scientific">Phaeoacremonium minimum (strain UCR-PA7)</name>
    <name type="common">Esca disease fungus</name>
    <name type="synonym">Togninia minima</name>
    <dbReference type="NCBI Taxonomy" id="1286976"/>
    <lineage>
        <taxon>Eukaryota</taxon>
        <taxon>Fungi</taxon>
        <taxon>Dikarya</taxon>
        <taxon>Ascomycota</taxon>
        <taxon>Pezizomycotina</taxon>
        <taxon>Sordariomycetes</taxon>
        <taxon>Sordariomycetidae</taxon>
        <taxon>Togniniales</taxon>
        <taxon>Togniniaceae</taxon>
        <taxon>Phaeoacremonium</taxon>
    </lineage>
</organism>
<dbReference type="GO" id="GO:0071949">
    <property type="term" value="F:FAD binding"/>
    <property type="evidence" value="ECO:0007669"/>
    <property type="project" value="InterPro"/>
</dbReference>
<dbReference type="PANTHER" id="PTHR46865:SF7">
    <property type="entry name" value="MONOOXYGENASE, PUTATIVE (AFU_ORTHOLOGUE AFUA_8G07040)-RELATED"/>
    <property type="match status" value="1"/>
</dbReference>
<keyword evidence="2" id="KW-0274">FAD</keyword>
<evidence type="ECO:0000313" key="5">
    <source>
        <dbReference type="EMBL" id="EOO02495.1"/>
    </source>
</evidence>
<evidence type="ECO:0000256" key="3">
    <source>
        <dbReference type="ARBA" id="ARBA00023002"/>
    </source>
</evidence>
<keyword evidence="1" id="KW-0285">Flavoprotein</keyword>
<gene>
    <name evidence="5" type="ORF">UCRPA7_1994</name>
</gene>
<dbReference type="PANTHER" id="PTHR46865">
    <property type="entry name" value="OXIDOREDUCTASE-RELATED"/>
    <property type="match status" value="1"/>
</dbReference>
<dbReference type="Gene3D" id="3.50.50.60">
    <property type="entry name" value="FAD/NAD(P)-binding domain"/>
    <property type="match status" value="1"/>
</dbReference>
<dbReference type="OrthoDB" id="655030at2759"/>
<accession>R8BT99</accession>
<reference evidence="6" key="1">
    <citation type="journal article" date="2013" name="Genome Announc.">
        <title>Draft genome sequence of the ascomycete Phaeoacremonium aleophilum strain UCR-PA7, a causal agent of the esca disease complex in grapevines.</title>
        <authorList>
            <person name="Blanco-Ulate B."/>
            <person name="Rolshausen P."/>
            <person name="Cantu D."/>
        </authorList>
    </citation>
    <scope>NUCLEOTIDE SEQUENCE [LARGE SCALE GENOMIC DNA]</scope>
    <source>
        <strain evidence="6">UCR-PA7</strain>
    </source>
</reference>
<dbReference type="RefSeq" id="XP_007912759.1">
    <property type="nucleotide sequence ID" value="XM_007914568.1"/>
</dbReference>
<dbReference type="KEGG" id="tmn:UCRPA7_1994"/>
<dbReference type="Gene3D" id="3.30.9.10">
    <property type="entry name" value="D-Amino Acid Oxidase, subunit A, domain 2"/>
    <property type="match status" value="1"/>
</dbReference>
<dbReference type="AlphaFoldDB" id="R8BT99"/>
<keyword evidence="6" id="KW-1185">Reference proteome</keyword>
<dbReference type="EMBL" id="KB932917">
    <property type="protein sequence ID" value="EOO02495.1"/>
    <property type="molecule type" value="Genomic_DNA"/>
</dbReference>
<dbReference type="Pfam" id="PF01494">
    <property type="entry name" value="FAD_binding_3"/>
    <property type="match status" value="1"/>
</dbReference>
<evidence type="ECO:0000256" key="1">
    <source>
        <dbReference type="ARBA" id="ARBA00022630"/>
    </source>
</evidence>
<keyword evidence="3" id="KW-0560">Oxidoreductase</keyword>